<dbReference type="Gene3D" id="1.50.10.140">
    <property type="match status" value="1"/>
</dbReference>
<evidence type="ECO:0000313" key="2">
    <source>
        <dbReference type="Proteomes" id="UP000178187"/>
    </source>
</evidence>
<proteinExistence type="predicted"/>
<evidence type="ECO:0000313" key="1">
    <source>
        <dbReference type="EMBL" id="OGW99204.1"/>
    </source>
</evidence>
<sequence length="1506" mass="164071">MESINLKALYGDALRLVMDSVGGSISEVEVEVEDADGKKDRVILTGVTSDGKSWTIDPDLFDEVDIAHIKTVSLLVRGIETNAVLKIDWGTFDYDPKVNPDAGAGAVTPIVVDPSPQPGTFYTTGSKMDLKSVTEKTISAEYTGADADAYGGIVLPFDDPRTTPTKEVQNLNTLYPLGYLVLELASPDSSTGTVKLEVMDETGKTDFVYLEGITGIAQRWKVNLNAFDEVDLTKVKQFAFVFEKEGIKKLDINWGNFGFMEIINPDSTPKPITLLPTAYNGKNLEAVSFAKLGGDSTASVYQFSQTELALNYTGTSADSYGGLFILYPDNPATIDDPLTPVVENIESMNLSVLYPNGITFQMSSPNGVSYVALEVKDSDNHVATVNLIGISNQPNTWTITLDRLQNVIDVTKVTTFAFVQKGVNNNSQLDIKWGNFIYTPAVMPDGTMQPITKLPLSYDSNRLDPIAFRSSDGSSITMTKPSQSKLRLTYTGAGANSYGGFYLNYPDNTGTGSREAINLSTQFPGGITIKFNSSSVTQVKFEVTDAAGNRDKVVIGGITAVDQTWTIDPALFDGVNLSQIVNFAIVIEGQKSDAILNVEWGDFPYSPIIPIEPEIEVLRKQLIQEQLVYFFNAAGQPGVGIHPTLHVPYDQIRIADGVPMEFTALTEIGFYLQILGEIAHGDIQNGMTRAQALAEIANVLTSLEMMQNTYGWNGLLHAVYELKDQNGDPNLVPSIYSSVAFGDNANLSQSMAVMAGLLQSLTGLTPAEAATISGLTSRIETFLDEQELGYEALYDPARGLLRAQYFTAEQDFKKLATDNVLYIDMFANEFRSGVAFVVARYGVAADAWNNLHTEVGIYKDRVGGNEIENLVPYDGGAFQIFWPLLWSNEAKKSTMSSALINYLYSSCDFSKYYQIPGFISAVSVPEGGYAGKVGIPDLAMTSDPLLFELGSIYALAAAYAVDPEIVMTWMKAVRSQFADLVNPNYGFVDSLRSSTEKSPVVLAIDQASVILGLIGNGGDFMDLYLQNRGIKTQYDNLYNGINLGIDQTNLDPLGPPEEFPSKTFTLLNNFQSEGTIGESTPTTTAQYGAYTQIIYNNQAGHLNGHFWTIPGSPKDFRGYELMVSYSVRGAVPQALKIELKDDLGQLIGSYPFDFDRLTQNDDGIIKAKINIPWEIAFSRIKEVVAVVEPSGTGPQQPSVYIHQLTFRQFPSTEFALLAPLAPGPQQVVQFAEGTVGQVVSENGGSASVNLSDPADGITFSYDVTAEDAIAGIRVYSTNQTLSLLDPLKPIIFGVKGMTGSKFLLGLEIDENQSAGILLTGMNEALNYYQVTQDVLPVGFDLTKVMNVYLIAINNSQISGSQKGSVYVAAKGIVVPVPVLPQVPLPVDINSLLNYRYLELEKEGRLSFSSVSFPTGFVSFEKLIFGFKANQSLRGLRLEFLNEQGQAVATSYVTGINTEARYYEFLRSLIPNGVDLSLIRKINIIIDATSIEGDLKDLQVEMMVGST</sequence>
<accession>A0A1G1L251</accession>
<dbReference type="Proteomes" id="UP000178187">
    <property type="component" value="Unassembled WGS sequence"/>
</dbReference>
<organism evidence="1 2">
    <name type="scientific">Candidatus Danuiimicrobium aquiferis</name>
    <dbReference type="NCBI Taxonomy" id="1801832"/>
    <lineage>
        <taxon>Bacteria</taxon>
        <taxon>Pseudomonadati</taxon>
        <taxon>Candidatus Omnitrophota</taxon>
        <taxon>Candidatus Danuiimicrobium</taxon>
    </lineage>
</organism>
<dbReference type="EMBL" id="MHFR01000013">
    <property type="protein sequence ID" value="OGW99204.1"/>
    <property type="molecule type" value="Genomic_DNA"/>
</dbReference>
<protein>
    <submittedName>
        <fullName evidence="1">Uncharacterized protein</fullName>
    </submittedName>
</protein>
<name>A0A1G1L251_9BACT</name>
<reference evidence="1 2" key="1">
    <citation type="journal article" date="2016" name="Nat. Commun.">
        <title>Thousands of microbial genomes shed light on interconnected biogeochemical processes in an aquifer system.</title>
        <authorList>
            <person name="Anantharaman K."/>
            <person name="Brown C.T."/>
            <person name="Hug L.A."/>
            <person name="Sharon I."/>
            <person name="Castelle C.J."/>
            <person name="Probst A.J."/>
            <person name="Thomas B.C."/>
            <person name="Singh A."/>
            <person name="Wilkins M.J."/>
            <person name="Karaoz U."/>
            <person name="Brodie E.L."/>
            <person name="Williams K.H."/>
            <person name="Hubbard S.S."/>
            <person name="Banfield J.F."/>
        </authorList>
    </citation>
    <scope>NUCLEOTIDE SEQUENCE [LARGE SCALE GENOMIC DNA]</scope>
</reference>
<comment type="caution">
    <text evidence="1">The sequence shown here is derived from an EMBL/GenBank/DDBJ whole genome shotgun (WGS) entry which is preliminary data.</text>
</comment>
<gene>
    <name evidence="1" type="ORF">A3G33_10290</name>
</gene>